<feature type="transmembrane region" description="Helical" evidence="7">
    <location>
        <begin position="238"/>
        <end position="259"/>
    </location>
</feature>
<sequence length="407" mass="40138">MKRSFSSRQRVLLASGLGLIAATYGLVRLAYGLFLPDVQRDLALRADAAGWISSGASAVYCLAAVAGFVLAARAPRVLVAVAAVVAGGGALGMAAATGPLPFGVASVLASAGAGLASPALVQLVTERLPRAARGRAQAVVNSGTGPGLVGAGVLALVLLPDWRTAWACSGVFALVVGGVLLASTRGGRSEQTSRTAAPDTAWWRAHGAVLALALLFGAGSAVVWTYGRSVLVDAGAPVLVSVSAWIALGLGGAAVVLTARWTSRLRARAQWAVTTAAVALAVLVLGTAPRSTVLALVACALFGWGYTAATGALIAWTTEIDPDRAPAGTSVLFVALVLGQAGGAATAGALLGPAGAPAVFVTAAVVTAACAALGLRVRGGGATRSSGCTPPTPHPPHGAPSRHPAGP</sequence>
<evidence type="ECO:0000256" key="2">
    <source>
        <dbReference type="ARBA" id="ARBA00022475"/>
    </source>
</evidence>
<feature type="transmembrane region" description="Helical" evidence="7">
    <location>
        <begin position="294"/>
        <end position="316"/>
    </location>
</feature>
<keyword evidence="5 7" id="KW-0472">Membrane</keyword>
<feature type="transmembrane region" description="Helical" evidence="7">
    <location>
        <begin position="205"/>
        <end position="226"/>
    </location>
</feature>
<dbReference type="GO" id="GO:0022857">
    <property type="term" value="F:transmembrane transporter activity"/>
    <property type="evidence" value="ECO:0007669"/>
    <property type="project" value="InterPro"/>
</dbReference>
<feature type="region of interest" description="Disordered" evidence="6">
    <location>
        <begin position="382"/>
        <end position="407"/>
    </location>
</feature>
<dbReference type="AlphaFoldDB" id="A0A4R6DGR9"/>
<comment type="subcellular location">
    <subcellularLocation>
        <location evidence="1">Cell membrane</location>
        <topology evidence="1">Multi-pass membrane protein</topology>
    </subcellularLocation>
</comment>
<dbReference type="EMBL" id="SNVW01000007">
    <property type="protein sequence ID" value="TDN43753.1"/>
    <property type="molecule type" value="Genomic_DNA"/>
</dbReference>
<dbReference type="PANTHER" id="PTHR43124:SF3">
    <property type="entry name" value="CHLORAMPHENICOL EFFLUX PUMP RV0191"/>
    <property type="match status" value="1"/>
</dbReference>
<feature type="transmembrane region" description="Helical" evidence="7">
    <location>
        <begin position="102"/>
        <end position="124"/>
    </location>
</feature>
<dbReference type="GO" id="GO:0005886">
    <property type="term" value="C:plasma membrane"/>
    <property type="evidence" value="ECO:0007669"/>
    <property type="project" value="UniProtKB-SubCell"/>
</dbReference>
<evidence type="ECO:0000256" key="4">
    <source>
        <dbReference type="ARBA" id="ARBA00022989"/>
    </source>
</evidence>
<dbReference type="InterPro" id="IPR050189">
    <property type="entry name" value="MFS_Efflux_Transporters"/>
</dbReference>
<gene>
    <name evidence="8" type="ORF">EDF64_107181</name>
</gene>
<feature type="transmembrane region" description="Helical" evidence="7">
    <location>
        <begin position="328"/>
        <end position="350"/>
    </location>
</feature>
<feature type="transmembrane region" description="Helical" evidence="7">
    <location>
        <begin position="271"/>
        <end position="288"/>
    </location>
</feature>
<feature type="transmembrane region" description="Helical" evidence="7">
    <location>
        <begin position="164"/>
        <end position="184"/>
    </location>
</feature>
<reference evidence="8 9" key="1">
    <citation type="submission" date="2019-03" db="EMBL/GenBank/DDBJ databases">
        <title>Genomic analyses of the natural microbiome of Caenorhabditis elegans.</title>
        <authorList>
            <person name="Samuel B."/>
        </authorList>
    </citation>
    <scope>NUCLEOTIDE SEQUENCE [LARGE SCALE GENOMIC DNA]</scope>
    <source>
        <strain evidence="8 9">JUb65</strain>
    </source>
</reference>
<comment type="caution">
    <text evidence="8">The sequence shown here is derived from an EMBL/GenBank/DDBJ whole genome shotgun (WGS) entry which is preliminary data.</text>
</comment>
<feature type="transmembrane region" description="Helical" evidence="7">
    <location>
        <begin position="136"/>
        <end position="158"/>
    </location>
</feature>
<name>A0A4R6DGR9_9MICO</name>
<feature type="transmembrane region" description="Helical" evidence="7">
    <location>
        <begin position="48"/>
        <end position="70"/>
    </location>
</feature>
<dbReference type="InterPro" id="IPR011701">
    <property type="entry name" value="MFS"/>
</dbReference>
<proteinExistence type="predicted"/>
<accession>A0A4R6DGR9</accession>
<evidence type="ECO:0000313" key="9">
    <source>
        <dbReference type="Proteomes" id="UP000295764"/>
    </source>
</evidence>
<dbReference type="RefSeq" id="WP_166645704.1">
    <property type="nucleotide sequence ID" value="NZ_SNVW01000007.1"/>
</dbReference>
<dbReference type="Gene3D" id="1.20.1250.20">
    <property type="entry name" value="MFS general substrate transporter like domains"/>
    <property type="match status" value="1"/>
</dbReference>
<feature type="transmembrane region" description="Helical" evidence="7">
    <location>
        <begin position="77"/>
        <end position="96"/>
    </location>
</feature>
<dbReference type="Pfam" id="PF07690">
    <property type="entry name" value="MFS_1"/>
    <property type="match status" value="1"/>
</dbReference>
<dbReference type="PANTHER" id="PTHR43124">
    <property type="entry name" value="PURINE EFFLUX PUMP PBUE"/>
    <property type="match status" value="1"/>
</dbReference>
<protein>
    <submittedName>
        <fullName evidence="8">Putative MFS family arabinose efflux permease</fullName>
    </submittedName>
</protein>
<keyword evidence="3 7" id="KW-0812">Transmembrane</keyword>
<evidence type="ECO:0000256" key="3">
    <source>
        <dbReference type="ARBA" id="ARBA00022692"/>
    </source>
</evidence>
<dbReference type="InterPro" id="IPR036259">
    <property type="entry name" value="MFS_trans_sf"/>
</dbReference>
<evidence type="ECO:0000313" key="8">
    <source>
        <dbReference type="EMBL" id="TDN43753.1"/>
    </source>
</evidence>
<keyword evidence="2" id="KW-1003">Cell membrane</keyword>
<evidence type="ECO:0000256" key="6">
    <source>
        <dbReference type="SAM" id="MobiDB-lite"/>
    </source>
</evidence>
<keyword evidence="4 7" id="KW-1133">Transmembrane helix</keyword>
<evidence type="ECO:0000256" key="1">
    <source>
        <dbReference type="ARBA" id="ARBA00004651"/>
    </source>
</evidence>
<feature type="transmembrane region" description="Helical" evidence="7">
    <location>
        <begin position="356"/>
        <end position="375"/>
    </location>
</feature>
<dbReference type="SUPFAM" id="SSF103473">
    <property type="entry name" value="MFS general substrate transporter"/>
    <property type="match status" value="1"/>
</dbReference>
<evidence type="ECO:0000256" key="5">
    <source>
        <dbReference type="ARBA" id="ARBA00023136"/>
    </source>
</evidence>
<organism evidence="8 9">
    <name type="scientific">Curtobacterium flaccumfaciens</name>
    <dbReference type="NCBI Taxonomy" id="2035"/>
    <lineage>
        <taxon>Bacteria</taxon>
        <taxon>Bacillati</taxon>
        <taxon>Actinomycetota</taxon>
        <taxon>Actinomycetes</taxon>
        <taxon>Micrococcales</taxon>
        <taxon>Microbacteriaceae</taxon>
        <taxon>Curtobacterium</taxon>
    </lineage>
</organism>
<evidence type="ECO:0000256" key="7">
    <source>
        <dbReference type="SAM" id="Phobius"/>
    </source>
</evidence>
<dbReference type="Proteomes" id="UP000295764">
    <property type="component" value="Unassembled WGS sequence"/>
</dbReference>